<name>A0A177AEE1_9PEZI</name>
<dbReference type="Gene3D" id="2.60.40.420">
    <property type="entry name" value="Cupredoxins - blue copper proteins"/>
    <property type="match status" value="1"/>
</dbReference>
<evidence type="ECO:0000313" key="1">
    <source>
        <dbReference type="EMBL" id="OAF59631.1"/>
    </source>
</evidence>
<dbReference type="Proteomes" id="UP000077154">
    <property type="component" value="Unassembled WGS sequence"/>
</dbReference>
<dbReference type="PANTHER" id="PTHR34883">
    <property type="entry name" value="SERINE-RICH PROTEIN, PUTATIVE-RELATED-RELATED"/>
    <property type="match status" value="1"/>
</dbReference>
<organism evidence="1">
    <name type="scientific">Pseudogymnoascus destructans</name>
    <dbReference type="NCBI Taxonomy" id="655981"/>
    <lineage>
        <taxon>Eukaryota</taxon>
        <taxon>Fungi</taxon>
        <taxon>Dikarya</taxon>
        <taxon>Ascomycota</taxon>
        <taxon>Pezizomycotina</taxon>
        <taxon>Leotiomycetes</taxon>
        <taxon>Thelebolales</taxon>
        <taxon>Thelebolaceae</taxon>
        <taxon>Pseudogymnoascus</taxon>
    </lineage>
</organism>
<reference evidence="1" key="1">
    <citation type="submission" date="2016-03" db="EMBL/GenBank/DDBJ databases">
        <title>Updated assembly of Pseudogymnoascus destructans, the fungus causing white-nose syndrome of bats.</title>
        <authorList>
            <person name="Palmer J.M."/>
            <person name="Drees K.P."/>
            <person name="Foster J.T."/>
            <person name="Lindner D.L."/>
        </authorList>
    </citation>
    <scope>NUCLEOTIDE SEQUENCE [LARGE SCALE GENOMIC DNA]</scope>
    <source>
        <strain evidence="1">20631-21</strain>
    </source>
</reference>
<dbReference type="GeneID" id="36287062"/>
<dbReference type="InterPro" id="IPR052953">
    <property type="entry name" value="Ser-rich/MCO-related"/>
</dbReference>
<dbReference type="VEuPathDB" id="FungiDB:GMDG_03635"/>
<gene>
    <name evidence="1" type="ORF">VC83_03989</name>
</gene>
<dbReference type="CDD" id="cd00920">
    <property type="entry name" value="Cupredoxin"/>
    <property type="match status" value="1"/>
</dbReference>
<evidence type="ECO:0008006" key="2">
    <source>
        <dbReference type="Google" id="ProtNLM"/>
    </source>
</evidence>
<dbReference type="PANTHER" id="PTHR34883:SF4">
    <property type="entry name" value="CUPREDOXIN"/>
    <property type="match status" value="1"/>
</dbReference>
<dbReference type="eggNOG" id="ENOG502S40X">
    <property type="taxonomic scope" value="Eukaryota"/>
</dbReference>
<proteinExistence type="predicted"/>
<dbReference type="RefSeq" id="XP_024324914.1">
    <property type="nucleotide sequence ID" value="XM_024467626.1"/>
</dbReference>
<dbReference type="AlphaFoldDB" id="A0A177AEE1"/>
<accession>A0A177AEE1</accession>
<protein>
    <recommendedName>
        <fullName evidence="2">Phytocyanin domain-containing protein</fullName>
    </recommendedName>
</protein>
<dbReference type="OrthoDB" id="1921208at2759"/>
<sequence length="424" mass="43048">MLDLSPRRPLHFLLSSSLPRSYFRFIVIVYFLSHFLHSRAGSRHFYTIPTAALQIYTIFTSSSQSQHSDSYYSFPLSDFIILAFVLLQSTPHPSVTMKFSAVSVALAALPLALGGLVAEPIAARTGHVVEVVQQQQKGNQDDQKHQNAQQLANVIQLQGNQHAVVKEVIVLWANSGAGAATSVINAAVTTAAAAAAAATHTVAVGGSAGLVFVPDTVKAAIGDSVVFVFHSQNHTVTQSAFAKPCVKLANGMDSGFMPNPNNTIAPPPMMAMQVTVGTPLWFYCKQGPHCGKGMTFSINPTAAKSQADFMQLAIAQNGTGAVANIVGGTTSVRASAAATTAAAAAAAAKTNAVAGTGMAAGTGAAAKTNAVAGTGMAAGTGAAGAGRACDCSCLCGVSSFPLAAQGVGAVGGMSGSLPLAALMG</sequence>
<dbReference type="InterPro" id="IPR008972">
    <property type="entry name" value="Cupredoxin"/>
</dbReference>
<dbReference type="SUPFAM" id="SSF49503">
    <property type="entry name" value="Cupredoxins"/>
    <property type="match status" value="1"/>
</dbReference>
<dbReference type="EMBL" id="KV441393">
    <property type="protein sequence ID" value="OAF59631.1"/>
    <property type="molecule type" value="Genomic_DNA"/>
</dbReference>